<evidence type="ECO:0000256" key="3">
    <source>
        <dbReference type="ARBA" id="ARBA00005161"/>
    </source>
</evidence>
<dbReference type="PANTHER" id="PTHR48109:SF4">
    <property type="entry name" value="DIHYDROOROTATE DEHYDROGENASE (QUINONE), MITOCHONDRIAL"/>
    <property type="match status" value="1"/>
</dbReference>
<dbReference type="Pfam" id="PF01180">
    <property type="entry name" value="DHO_dh"/>
    <property type="match status" value="1"/>
</dbReference>
<keyword evidence="9" id="KW-0560">Oxidoreductase</keyword>
<keyword evidence="14" id="KW-1185">Reference proteome</keyword>
<protein>
    <recommendedName>
        <fullName evidence="6">Dihydroorotate dehydrogenase (quinone), mitochondrial</fullName>
        <ecNumber evidence="5">1.3.5.2</ecNumber>
    </recommendedName>
</protein>
<dbReference type="PROSITE" id="PS00912">
    <property type="entry name" value="DHODEHASE_2"/>
    <property type="match status" value="1"/>
</dbReference>
<dbReference type="EMBL" id="JAAPAO010000095">
    <property type="protein sequence ID" value="KAF4672931.1"/>
    <property type="molecule type" value="Genomic_DNA"/>
</dbReference>
<dbReference type="InterPro" id="IPR050074">
    <property type="entry name" value="DHO_dehydrogenase"/>
</dbReference>
<comment type="subcellular location">
    <subcellularLocation>
        <location evidence="2">Membrane</location>
    </subcellularLocation>
</comment>
<evidence type="ECO:0000313" key="14">
    <source>
        <dbReference type="Proteomes" id="UP000591131"/>
    </source>
</evidence>
<dbReference type="NCBIfam" id="NF003652">
    <property type="entry name" value="PRK05286.2-5"/>
    <property type="match status" value="1"/>
</dbReference>
<sequence>MSIQTLRNRIRNVVGFTALTGAAAYYVLAAREVKVLGDMHKAAAASDSSRSPSPRVCWGTRIYKQILVPVLFPLTASDPEVAHGIAVASGAVFGRIVFFVNRWWHCFNVYRERMIERLGTLLLDGDTRKPAIAEAPVGSDSTDPLRQCLFGVEFPRPVGIAAGFDKNGDLLHLFSSDFLGNGFAEIGSVSKEPWPGNPRPRLFRLTRDQGIINRMGLNNKGAAAMGEKLGKFNRLVNGGGTPIGVNITKTPSPNIENEAAVADMVATFDEVSPYAAYINVNISCPNTAEGKTFEDLQALEALLKALIARRRDDCPDKAILVKLSPPPADADDKYYKGVSALVKKALELGVDGFVMTNTVPDRGDDLGLDKSIGDSMHHQKGGISGRPIRKRAISLVRHVYKETEGKVPIIGCGGVFTADDAYKLIRSGASLVQIYTGMIYEGPWIFRDIHNGLIELLRRDGYSSITEAIGVDAKKNDAAAA</sequence>
<keyword evidence="8" id="KW-0288">FMN</keyword>
<proteinExistence type="inferred from homology"/>
<comment type="similarity">
    <text evidence="4">Belongs to the dihydroorotate dehydrogenase family. Type 2 subfamily.</text>
</comment>
<dbReference type="InterPro" id="IPR001295">
    <property type="entry name" value="Dihydroorotate_DH_CS"/>
</dbReference>
<evidence type="ECO:0000256" key="10">
    <source>
        <dbReference type="ARBA" id="ARBA00023136"/>
    </source>
</evidence>
<accession>A0A7J6MPN7</accession>
<evidence type="ECO:0000256" key="11">
    <source>
        <dbReference type="ARBA" id="ARBA00048639"/>
    </source>
</evidence>
<dbReference type="GO" id="GO:0044205">
    <property type="term" value="P:'de novo' UMP biosynthetic process"/>
    <property type="evidence" value="ECO:0007669"/>
    <property type="project" value="UniProtKB-UniPathway"/>
</dbReference>
<dbReference type="GO" id="GO:0106430">
    <property type="term" value="F:dihydroorotate dehydrogenase (quinone) activity"/>
    <property type="evidence" value="ECO:0007669"/>
    <property type="project" value="UniProtKB-EC"/>
</dbReference>
<dbReference type="CDD" id="cd04738">
    <property type="entry name" value="DHOD_2_like"/>
    <property type="match status" value="1"/>
</dbReference>
<dbReference type="PANTHER" id="PTHR48109">
    <property type="entry name" value="DIHYDROOROTATE DEHYDROGENASE (QUINONE), MITOCHONDRIAL-RELATED"/>
    <property type="match status" value="1"/>
</dbReference>
<gene>
    <name evidence="13" type="ORF">FOL47_011199</name>
</gene>
<evidence type="ECO:0000256" key="1">
    <source>
        <dbReference type="ARBA" id="ARBA00001917"/>
    </source>
</evidence>
<evidence type="ECO:0000259" key="12">
    <source>
        <dbReference type="Pfam" id="PF01180"/>
    </source>
</evidence>
<reference evidence="13 14" key="1">
    <citation type="submission" date="2020-04" db="EMBL/GenBank/DDBJ databases">
        <title>Perkinsus chesapeaki whole genome sequence.</title>
        <authorList>
            <person name="Bogema D.R."/>
        </authorList>
    </citation>
    <scope>NUCLEOTIDE SEQUENCE [LARGE SCALE GENOMIC DNA]</scope>
    <source>
        <strain evidence="13">ATCC PRA-425</strain>
    </source>
</reference>
<organism evidence="13 14">
    <name type="scientific">Perkinsus chesapeaki</name>
    <name type="common">Clam parasite</name>
    <name type="synonym">Perkinsus andrewsi</name>
    <dbReference type="NCBI Taxonomy" id="330153"/>
    <lineage>
        <taxon>Eukaryota</taxon>
        <taxon>Sar</taxon>
        <taxon>Alveolata</taxon>
        <taxon>Perkinsozoa</taxon>
        <taxon>Perkinsea</taxon>
        <taxon>Perkinsida</taxon>
        <taxon>Perkinsidae</taxon>
        <taxon>Perkinsus</taxon>
    </lineage>
</organism>
<evidence type="ECO:0000256" key="6">
    <source>
        <dbReference type="ARBA" id="ARBA00017599"/>
    </source>
</evidence>
<evidence type="ECO:0000256" key="4">
    <source>
        <dbReference type="ARBA" id="ARBA00005359"/>
    </source>
</evidence>
<dbReference type="NCBIfam" id="TIGR01036">
    <property type="entry name" value="pyrD_sub2"/>
    <property type="match status" value="1"/>
</dbReference>
<evidence type="ECO:0000256" key="7">
    <source>
        <dbReference type="ARBA" id="ARBA00022630"/>
    </source>
</evidence>
<evidence type="ECO:0000256" key="8">
    <source>
        <dbReference type="ARBA" id="ARBA00022643"/>
    </source>
</evidence>
<dbReference type="GO" id="GO:0006207">
    <property type="term" value="P:'de novo' pyrimidine nucleobase biosynthetic process"/>
    <property type="evidence" value="ECO:0007669"/>
    <property type="project" value="InterPro"/>
</dbReference>
<comment type="catalytic activity">
    <reaction evidence="11">
        <text>(S)-dihydroorotate + a quinone = orotate + a quinol</text>
        <dbReference type="Rhea" id="RHEA:30187"/>
        <dbReference type="ChEBI" id="CHEBI:24646"/>
        <dbReference type="ChEBI" id="CHEBI:30839"/>
        <dbReference type="ChEBI" id="CHEBI:30864"/>
        <dbReference type="ChEBI" id="CHEBI:132124"/>
        <dbReference type="EC" id="1.3.5.2"/>
    </reaction>
</comment>
<dbReference type="SUPFAM" id="SSF51395">
    <property type="entry name" value="FMN-linked oxidoreductases"/>
    <property type="match status" value="1"/>
</dbReference>
<evidence type="ECO:0000313" key="13">
    <source>
        <dbReference type="EMBL" id="KAF4672931.1"/>
    </source>
</evidence>
<dbReference type="UniPathway" id="UPA00070">
    <property type="reaction ID" value="UER00946"/>
</dbReference>
<dbReference type="GO" id="GO:0016020">
    <property type="term" value="C:membrane"/>
    <property type="evidence" value="ECO:0007669"/>
    <property type="project" value="UniProtKB-SubCell"/>
</dbReference>
<keyword evidence="10" id="KW-0472">Membrane</keyword>
<dbReference type="EC" id="1.3.5.2" evidence="5"/>
<dbReference type="InterPro" id="IPR005720">
    <property type="entry name" value="Dihydroorotate_DH_cat"/>
</dbReference>
<dbReference type="OrthoDB" id="14784at2759"/>
<comment type="cofactor">
    <cofactor evidence="1">
        <name>FMN</name>
        <dbReference type="ChEBI" id="CHEBI:58210"/>
    </cofactor>
</comment>
<evidence type="ECO:0000256" key="9">
    <source>
        <dbReference type="ARBA" id="ARBA00023002"/>
    </source>
</evidence>
<dbReference type="InterPro" id="IPR013785">
    <property type="entry name" value="Aldolase_TIM"/>
</dbReference>
<name>A0A7J6MPN7_PERCH</name>
<evidence type="ECO:0000256" key="2">
    <source>
        <dbReference type="ARBA" id="ARBA00004370"/>
    </source>
</evidence>
<evidence type="ECO:0000256" key="5">
    <source>
        <dbReference type="ARBA" id="ARBA00012791"/>
    </source>
</evidence>
<dbReference type="InterPro" id="IPR005719">
    <property type="entry name" value="Dihydroorotate_DH_2"/>
</dbReference>
<keyword evidence="7" id="KW-0285">Flavoprotein</keyword>
<dbReference type="GO" id="GO:0005737">
    <property type="term" value="C:cytoplasm"/>
    <property type="evidence" value="ECO:0007669"/>
    <property type="project" value="InterPro"/>
</dbReference>
<comment type="caution">
    <text evidence="13">The sequence shown here is derived from an EMBL/GenBank/DDBJ whole genome shotgun (WGS) entry which is preliminary data.</text>
</comment>
<comment type="pathway">
    <text evidence="3">Pyrimidine metabolism; UMP biosynthesis via de novo pathway; orotate from (S)-dihydroorotate (quinone route): step 1/1.</text>
</comment>
<feature type="domain" description="Dihydroorotate dehydrogenase catalytic" evidence="12">
    <location>
        <begin position="146"/>
        <end position="457"/>
    </location>
</feature>
<dbReference type="Gene3D" id="3.20.20.70">
    <property type="entry name" value="Aldolase class I"/>
    <property type="match status" value="1"/>
</dbReference>
<dbReference type="AlphaFoldDB" id="A0A7J6MPN7"/>
<dbReference type="Proteomes" id="UP000591131">
    <property type="component" value="Unassembled WGS sequence"/>
</dbReference>